<accession>A0ACC0LEX1</accession>
<evidence type="ECO:0000313" key="1">
    <source>
        <dbReference type="EMBL" id="KAI8527219.1"/>
    </source>
</evidence>
<protein>
    <submittedName>
        <fullName evidence="1">Uncharacterized protein</fullName>
    </submittedName>
</protein>
<organism evidence="1 2">
    <name type="scientific">Rhododendron molle</name>
    <name type="common">Chinese azalea</name>
    <name type="synonym">Azalea mollis</name>
    <dbReference type="NCBI Taxonomy" id="49168"/>
    <lineage>
        <taxon>Eukaryota</taxon>
        <taxon>Viridiplantae</taxon>
        <taxon>Streptophyta</taxon>
        <taxon>Embryophyta</taxon>
        <taxon>Tracheophyta</taxon>
        <taxon>Spermatophyta</taxon>
        <taxon>Magnoliopsida</taxon>
        <taxon>eudicotyledons</taxon>
        <taxon>Gunneridae</taxon>
        <taxon>Pentapetalae</taxon>
        <taxon>asterids</taxon>
        <taxon>Ericales</taxon>
        <taxon>Ericaceae</taxon>
        <taxon>Ericoideae</taxon>
        <taxon>Rhodoreae</taxon>
        <taxon>Rhododendron</taxon>
    </lineage>
</organism>
<dbReference type="EMBL" id="CM046399">
    <property type="protein sequence ID" value="KAI8527219.1"/>
    <property type="molecule type" value="Genomic_DNA"/>
</dbReference>
<keyword evidence="2" id="KW-1185">Reference proteome</keyword>
<reference evidence="1" key="1">
    <citation type="submission" date="2022-02" db="EMBL/GenBank/DDBJ databases">
        <title>Plant Genome Project.</title>
        <authorList>
            <person name="Zhang R.-G."/>
        </authorList>
    </citation>
    <scope>NUCLEOTIDE SEQUENCE</scope>
    <source>
        <strain evidence="1">AT1</strain>
    </source>
</reference>
<dbReference type="Proteomes" id="UP001062846">
    <property type="component" value="Chromosome 12"/>
</dbReference>
<proteinExistence type="predicted"/>
<gene>
    <name evidence="1" type="ORF">RHMOL_Rhmol12G0058700</name>
</gene>
<name>A0ACC0LEX1_RHOML</name>
<sequence>MELQPDRSTKLEQKDAATLLVLSSHLQSQKEGFLSAWTNSFVGPWDPSQGVHNPDEKIKLWLFLPGRYASVIEFAQAAVSRLRVVASGVWLAPGDSEEIASTLSQALRNRIERALNGLSYIRFGDAFSKYQPFPQSEELFSGKQIIPNQYWKVTAGWS</sequence>
<comment type="caution">
    <text evidence="1">The sequence shown here is derived from an EMBL/GenBank/DDBJ whole genome shotgun (WGS) entry which is preliminary data.</text>
</comment>
<evidence type="ECO:0000313" key="2">
    <source>
        <dbReference type="Proteomes" id="UP001062846"/>
    </source>
</evidence>